<dbReference type="PANTHER" id="PTHR33204:SF39">
    <property type="entry name" value="TRANSCRIPTIONAL REGULATORY PROTEIN"/>
    <property type="match status" value="1"/>
</dbReference>
<dbReference type="InterPro" id="IPR036390">
    <property type="entry name" value="WH_DNA-bd_sf"/>
</dbReference>
<evidence type="ECO:0000256" key="2">
    <source>
        <dbReference type="ARBA" id="ARBA00023125"/>
    </source>
</evidence>
<dbReference type="RefSeq" id="WP_398711784.1">
    <property type="nucleotide sequence ID" value="NZ_JBIRUI010000014.1"/>
</dbReference>
<keyword evidence="2" id="KW-0238">DNA-binding</keyword>
<evidence type="ECO:0000313" key="6">
    <source>
        <dbReference type="EMBL" id="MFI1717444.1"/>
    </source>
</evidence>
<dbReference type="Gene3D" id="1.10.10.10">
    <property type="entry name" value="Winged helix-like DNA-binding domain superfamily/Winged helix DNA-binding domain"/>
    <property type="match status" value="1"/>
</dbReference>
<dbReference type="PANTHER" id="PTHR33204">
    <property type="entry name" value="TRANSCRIPTIONAL REGULATOR, MARR FAMILY"/>
    <property type="match status" value="1"/>
</dbReference>
<gene>
    <name evidence="6" type="ORF">ACH407_28200</name>
</gene>
<evidence type="ECO:0000256" key="1">
    <source>
        <dbReference type="ARBA" id="ARBA00023015"/>
    </source>
</evidence>
<sequence length="131" mass="14549">MTEQSSPQPLSPTLFDDPDCAGSPSRPLRVGGKWTAVVLRCLEDGAPRRFSELRVPLHWITPKVLTETLRSMERDGFLTRTAHDENPPRVEYALTDLGRSLLTPLDAACAWTRAHAPEITEARAAYERAAP</sequence>
<dbReference type="EMBL" id="JBIRUI010000014">
    <property type="protein sequence ID" value="MFI1717444.1"/>
    <property type="molecule type" value="Genomic_DNA"/>
</dbReference>
<comment type="caution">
    <text evidence="6">The sequence shown here is derived from an EMBL/GenBank/DDBJ whole genome shotgun (WGS) entry which is preliminary data.</text>
</comment>
<protein>
    <submittedName>
        <fullName evidence="6">Winged helix-turn-helix transcriptional regulator</fullName>
    </submittedName>
</protein>
<dbReference type="InterPro" id="IPR036388">
    <property type="entry name" value="WH-like_DNA-bd_sf"/>
</dbReference>
<keyword evidence="1" id="KW-0805">Transcription regulation</keyword>
<evidence type="ECO:0000259" key="5">
    <source>
        <dbReference type="PROSITE" id="PS51118"/>
    </source>
</evidence>
<dbReference type="Proteomes" id="UP001611339">
    <property type="component" value="Unassembled WGS sequence"/>
</dbReference>
<evidence type="ECO:0000256" key="4">
    <source>
        <dbReference type="SAM" id="MobiDB-lite"/>
    </source>
</evidence>
<feature type="domain" description="HTH hxlR-type" evidence="5">
    <location>
        <begin position="20"/>
        <end position="120"/>
    </location>
</feature>
<evidence type="ECO:0000256" key="3">
    <source>
        <dbReference type="ARBA" id="ARBA00023163"/>
    </source>
</evidence>
<keyword evidence="7" id="KW-1185">Reference proteome</keyword>
<feature type="region of interest" description="Disordered" evidence="4">
    <location>
        <begin position="1"/>
        <end position="27"/>
    </location>
</feature>
<reference evidence="6 7" key="1">
    <citation type="submission" date="2024-10" db="EMBL/GenBank/DDBJ databases">
        <title>The Natural Products Discovery Center: Release of the First 8490 Sequenced Strains for Exploring Actinobacteria Biosynthetic Diversity.</title>
        <authorList>
            <person name="Kalkreuter E."/>
            <person name="Kautsar S.A."/>
            <person name="Yang D."/>
            <person name="Bader C.D."/>
            <person name="Teijaro C.N."/>
            <person name="Fluegel L."/>
            <person name="Davis C.M."/>
            <person name="Simpson J.R."/>
            <person name="Lauterbach L."/>
            <person name="Steele A.D."/>
            <person name="Gui C."/>
            <person name="Meng S."/>
            <person name="Li G."/>
            <person name="Viehrig K."/>
            <person name="Ye F."/>
            <person name="Su P."/>
            <person name="Kiefer A.F."/>
            <person name="Nichols A."/>
            <person name="Cepeda A.J."/>
            <person name="Yan W."/>
            <person name="Fan B."/>
            <person name="Jiang Y."/>
            <person name="Adhikari A."/>
            <person name="Zheng C.-J."/>
            <person name="Schuster L."/>
            <person name="Cowan T.M."/>
            <person name="Smanski M.J."/>
            <person name="Chevrette M.G."/>
            <person name="De Carvalho L.P.S."/>
            <person name="Shen B."/>
        </authorList>
    </citation>
    <scope>NUCLEOTIDE SEQUENCE [LARGE SCALE GENOMIC DNA]</scope>
    <source>
        <strain evidence="6 7">NPDC020602</strain>
    </source>
</reference>
<dbReference type="Pfam" id="PF01638">
    <property type="entry name" value="HxlR"/>
    <property type="match status" value="1"/>
</dbReference>
<proteinExistence type="predicted"/>
<keyword evidence="3" id="KW-0804">Transcription</keyword>
<dbReference type="SUPFAM" id="SSF46785">
    <property type="entry name" value="Winged helix' DNA-binding domain"/>
    <property type="match status" value="1"/>
</dbReference>
<dbReference type="PROSITE" id="PS51118">
    <property type="entry name" value="HTH_HXLR"/>
    <property type="match status" value="1"/>
</dbReference>
<organism evidence="6 7">
    <name type="scientific">Streptomyces litmocidini</name>
    <dbReference type="NCBI Taxonomy" id="67318"/>
    <lineage>
        <taxon>Bacteria</taxon>
        <taxon>Bacillati</taxon>
        <taxon>Actinomycetota</taxon>
        <taxon>Actinomycetes</taxon>
        <taxon>Kitasatosporales</taxon>
        <taxon>Streptomycetaceae</taxon>
        <taxon>Streptomyces</taxon>
    </lineage>
</organism>
<evidence type="ECO:0000313" key="7">
    <source>
        <dbReference type="Proteomes" id="UP001611339"/>
    </source>
</evidence>
<accession>A0ABW7UCR2</accession>
<dbReference type="InterPro" id="IPR002577">
    <property type="entry name" value="HTH_HxlR"/>
</dbReference>
<name>A0ABW7UCR2_9ACTN</name>